<dbReference type="PROSITE" id="PS00840">
    <property type="entry name" value="SUMT_2"/>
    <property type="match status" value="1"/>
</dbReference>
<dbReference type="Gene3D" id="3.40.1010.10">
    <property type="entry name" value="Cobalt-precorrin-4 Transmethylase, Domain 1"/>
    <property type="match status" value="1"/>
</dbReference>
<feature type="domain" description="Tetrapyrrole biosynthesis uroporphyrinogen III synthase" evidence="8">
    <location>
        <begin position="284"/>
        <end position="366"/>
    </location>
</feature>
<gene>
    <name evidence="9" type="ORF">GBAR_LOCUS5048</name>
</gene>
<dbReference type="InterPro" id="IPR003043">
    <property type="entry name" value="Uropor_MeTrfase_CS"/>
</dbReference>
<evidence type="ECO:0000313" key="10">
    <source>
        <dbReference type="Proteomes" id="UP001174909"/>
    </source>
</evidence>
<dbReference type="AlphaFoldDB" id="A0AA35RB28"/>
<dbReference type="InterPro" id="IPR003754">
    <property type="entry name" value="4pyrrol_synth_uPrphyn_synth"/>
</dbReference>
<dbReference type="Proteomes" id="UP001174909">
    <property type="component" value="Unassembled WGS sequence"/>
</dbReference>
<dbReference type="SUPFAM" id="SSF53790">
    <property type="entry name" value="Tetrapyrrole methylase"/>
    <property type="match status" value="1"/>
</dbReference>
<dbReference type="Pfam" id="PF00590">
    <property type="entry name" value="TP_methylase"/>
    <property type="match status" value="1"/>
</dbReference>
<dbReference type="NCBIfam" id="TIGR01469">
    <property type="entry name" value="cobA_cysG_Cterm"/>
    <property type="match status" value="1"/>
</dbReference>
<dbReference type="PANTHER" id="PTHR45790">
    <property type="entry name" value="SIROHEME SYNTHASE-RELATED"/>
    <property type="match status" value="1"/>
</dbReference>
<evidence type="ECO:0000256" key="3">
    <source>
        <dbReference type="ARBA" id="ARBA00022679"/>
    </source>
</evidence>
<evidence type="ECO:0000256" key="4">
    <source>
        <dbReference type="ARBA" id="ARBA00022691"/>
    </source>
</evidence>
<evidence type="ECO:0000256" key="6">
    <source>
        <dbReference type="RuleBase" id="RU003960"/>
    </source>
</evidence>
<evidence type="ECO:0000256" key="1">
    <source>
        <dbReference type="ARBA" id="ARBA00012162"/>
    </source>
</evidence>
<dbReference type="InterPro" id="IPR035996">
    <property type="entry name" value="4pyrrol_Methylase_sf"/>
</dbReference>
<name>A0AA35RB28_GEOBA</name>
<keyword evidence="2 6" id="KW-0489">Methyltransferase</keyword>
<evidence type="ECO:0000259" key="7">
    <source>
        <dbReference type="Pfam" id="PF00590"/>
    </source>
</evidence>
<keyword evidence="3 6" id="KW-0808">Transferase</keyword>
<dbReference type="EMBL" id="CASHTH010000746">
    <property type="protein sequence ID" value="CAI8007116.1"/>
    <property type="molecule type" value="Genomic_DNA"/>
</dbReference>
<comment type="caution">
    <text evidence="9">The sequence shown here is derived from an EMBL/GenBank/DDBJ whole genome shotgun (WGS) entry which is preliminary data.</text>
</comment>
<evidence type="ECO:0000256" key="5">
    <source>
        <dbReference type="ARBA" id="ARBA00023244"/>
    </source>
</evidence>
<organism evidence="9 10">
    <name type="scientific">Geodia barretti</name>
    <name type="common">Barrett's horny sponge</name>
    <dbReference type="NCBI Taxonomy" id="519541"/>
    <lineage>
        <taxon>Eukaryota</taxon>
        <taxon>Metazoa</taxon>
        <taxon>Porifera</taxon>
        <taxon>Demospongiae</taxon>
        <taxon>Heteroscleromorpha</taxon>
        <taxon>Tetractinellida</taxon>
        <taxon>Astrophorina</taxon>
        <taxon>Geodiidae</taxon>
        <taxon>Geodia</taxon>
    </lineage>
</organism>
<dbReference type="CDD" id="cd11642">
    <property type="entry name" value="SUMT"/>
    <property type="match status" value="1"/>
</dbReference>
<dbReference type="InterPro" id="IPR014777">
    <property type="entry name" value="4pyrrole_Mease_sub1"/>
</dbReference>
<dbReference type="Pfam" id="PF02602">
    <property type="entry name" value="HEM4"/>
    <property type="match status" value="1"/>
</dbReference>
<protein>
    <recommendedName>
        <fullName evidence="1">uroporphyrinogen-III C-methyltransferase</fullName>
        <ecNumber evidence="1">2.1.1.107</ecNumber>
    </recommendedName>
</protein>
<comment type="similarity">
    <text evidence="6">Belongs to the precorrin methyltransferase family.</text>
</comment>
<dbReference type="FunFam" id="3.30.950.10:FF:000001">
    <property type="entry name" value="Siroheme synthase"/>
    <property type="match status" value="1"/>
</dbReference>
<dbReference type="NCBIfam" id="NF004790">
    <property type="entry name" value="PRK06136.1"/>
    <property type="match status" value="1"/>
</dbReference>
<dbReference type="GO" id="GO:0004852">
    <property type="term" value="F:uroporphyrinogen-III synthase activity"/>
    <property type="evidence" value="ECO:0007669"/>
    <property type="project" value="InterPro"/>
</dbReference>
<keyword evidence="5" id="KW-0627">Porphyrin biosynthesis</keyword>
<accession>A0AA35RB28</accession>
<dbReference type="PROSITE" id="PS00839">
    <property type="entry name" value="SUMT_1"/>
    <property type="match status" value="1"/>
</dbReference>
<sequence>MNEVADCPESEVEEDLSNVEKVSLVGAGPGEPELLTVKGLRLLETADVIVHDRLINNRLLAMARPDAEVVDVGKIPGGGRRQSDINNFLISTARQGKRVVRLKGGDPFVFGRGGEEADALVAAGVPFEVVPGVTSAVAAPAYAGIPLTHREHASSFTVVTGSLSGKGGGNSPDWETLAKTPGTLVILMGWRNLSDIAAKLIANGRSGATPSAVVSWGSEPWQMTATGRLDSIADIAKSQGLEAPATVVVGDVVRLRERLNWFESLPLLGRRVLVTRTRNQAGLLSRHLGELGATPIEIPTIDVRPPHDYSKLDEALAEVSEFDWIVFASANAVRAVYDRLVATGRDSRSLHGVSVATIGPATADAIVSLESLPI</sequence>
<dbReference type="CDD" id="cd06578">
    <property type="entry name" value="HemD"/>
    <property type="match status" value="1"/>
</dbReference>
<dbReference type="InterPro" id="IPR050161">
    <property type="entry name" value="Siro_Cobalamin_biosynth"/>
</dbReference>
<dbReference type="EC" id="2.1.1.107" evidence="1"/>
<evidence type="ECO:0000313" key="9">
    <source>
        <dbReference type="EMBL" id="CAI8007116.1"/>
    </source>
</evidence>
<dbReference type="InterPro" id="IPR014776">
    <property type="entry name" value="4pyrrole_Mease_sub2"/>
</dbReference>
<keyword evidence="4" id="KW-0949">S-adenosyl-L-methionine</keyword>
<dbReference type="InterPro" id="IPR006366">
    <property type="entry name" value="CobA/CysG_C"/>
</dbReference>
<dbReference type="GO" id="GO:0019354">
    <property type="term" value="P:siroheme biosynthetic process"/>
    <property type="evidence" value="ECO:0007669"/>
    <property type="project" value="InterPro"/>
</dbReference>
<dbReference type="FunFam" id="3.40.1010.10:FF:000001">
    <property type="entry name" value="Siroheme synthase"/>
    <property type="match status" value="1"/>
</dbReference>
<dbReference type="Gene3D" id="3.40.50.10090">
    <property type="match status" value="1"/>
</dbReference>
<dbReference type="InterPro" id="IPR036108">
    <property type="entry name" value="4pyrrol_syn_uPrphyn_synt_sf"/>
</dbReference>
<dbReference type="SUPFAM" id="SSF69618">
    <property type="entry name" value="HemD-like"/>
    <property type="match status" value="1"/>
</dbReference>
<keyword evidence="10" id="KW-1185">Reference proteome</keyword>
<proteinExistence type="inferred from homology"/>
<evidence type="ECO:0000256" key="2">
    <source>
        <dbReference type="ARBA" id="ARBA00022603"/>
    </source>
</evidence>
<dbReference type="GO" id="GO:0032259">
    <property type="term" value="P:methylation"/>
    <property type="evidence" value="ECO:0007669"/>
    <property type="project" value="UniProtKB-KW"/>
</dbReference>
<dbReference type="InterPro" id="IPR000878">
    <property type="entry name" value="4pyrrol_Mease"/>
</dbReference>
<dbReference type="PANTHER" id="PTHR45790:SF3">
    <property type="entry name" value="S-ADENOSYL-L-METHIONINE-DEPENDENT UROPORPHYRINOGEN III METHYLTRANSFERASE, CHLOROPLASTIC"/>
    <property type="match status" value="1"/>
</dbReference>
<evidence type="ECO:0000259" key="8">
    <source>
        <dbReference type="Pfam" id="PF02602"/>
    </source>
</evidence>
<dbReference type="GO" id="GO:0004851">
    <property type="term" value="F:uroporphyrin-III C-methyltransferase activity"/>
    <property type="evidence" value="ECO:0007669"/>
    <property type="project" value="UniProtKB-EC"/>
</dbReference>
<dbReference type="Gene3D" id="3.30.950.10">
    <property type="entry name" value="Methyltransferase, Cobalt-precorrin-4 Transmethylase, Domain 2"/>
    <property type="match status" value="1"/>
</dbReference>
<feature type="domain" description="Tetrapyrrole methylase" evidence="7">
    <location>
        <begin position="21"/>
        <end position="232"/>
    </location>
</feature>
<reference evidence="9" key="1">
    <citation type="submission" date="2023-03" db="EMBL/GenBank/DDBJ databases">
        <authorList>
            <person name="Steffen K."/>
            <person name="Cardenas P."/>
        </authorList>
    </citation>
    <scope>NUCLEOTIDE SEQUENCE</scope>
</reference>